<feature type="region of interest" description="Disordered" evidence="2">
    <location>
        <begin position="867"/>
        <end position="1008"/>
    </location>
</feature>
<organism evidence="3 4">
    <name type="scientific">Phaedon cochleariae</name>
    <name type="common">Mustard beetle</name>
    <dbReference type="NCBI Taxonomy" id="80249"/>
    <lineage>
        <taxon>Eukaryota</taxon>
        <taxon>Metazoa</taxon>
        <taxon>Ecdysozoa</taxon>
        <taxon>Arthropoda</taxon>
        <taxon>Hexapoda</taxon>
        <taxon>Insecta</taxon>
        <taxon>Pterygota</taxon>
        <taxon>Neoptera</taxon>
        <taxon>Endopterygota</taxon>
        <taxon>Coleoptera</taxon>
        <taxon>Polyphaga</taxon>
        <taxon>Cucujiformia</taxon>
        <taxon>Chrysomeloidea</taxon>
        <taxon>Chrysomelidae</taxon>
        <taxon>Chrysomelinae</taxon>
        <taxon>Chrysomelini</taxon>
        <taxon>Phaedon</taxon>
    </lineage>
</organism>
<reference evidence="3" key="2">
    <citation type="submission" date="2022-10" db="EMBL/GenBank/DDBJ databases">
        <authorList>
            <consortium name="ENA_rothamsted_submissions"/>
            <consortium name="culmorum"/>
            <person name="King R."/>
        </authorList>
    </citation>
    <scope>NUCLEOTIDE SEQUENCE</scope>
</reference>
<feature type="compositionally biased region" description="Polar residues" evidence="2">
    <location>
        <begin position="199"/>
        <end position="228"/>
    </location>
</feature>
<feature type="compositionally biased region" description="Polar residues" evidence="2">
    <location>
        <begin position="797"/>
        <end position="807"/>
    </location>
</feature>
<feature type="compositionally biased region" description="Polar residues" evidence="2">
    <location>
        <begin position="946"/>
        <end position="958"/>
    </location>
</feature>
<feature type="coiled-coil region" evidence="1">
    <location>
        <begin position="36"/>
        <end position="97"/>
    </location>
</feature>
<evidence type="ECO:0000256" key="1">
    <source>
        <dbReference type="SAM" id="Coils"/>
    </source>
</evidence>
<accession>A0A9P0DS87</accession>
<feature type="compositionally biased region" description="Basic residues" evidence="2">
    <location>
        <begin position="278"/>
        <end position="287"/>
    </location>
</feature>
<feature type="compositionally biased region" description="Basic and acidic residues" evidence="2">
    <location>
        <begin position="742"/>
        <end position="756"/>
    </location>
</feature>
<gene>
    <name evidence="3" type="ORF">PHAECO_LOCUS11418</name>
</gene>
<evidence type="ECO:0000256" key="2">
    <source>
        <dbReference type="SAM" id="MobiDB-lite"/>
    </source>
</evidence>
<feature type="region of interest" description="Disordered" evidence="2">
    <location>
        <begin position="1491"/>
        <end position="1513"/>
    </location>
</feature>
<feature type="compositionally biased region" description="Polar residues" evidence="2">
    <location>
        <begin position="1444"/>
        <end position="1459"/>
    </location>
</feature>
<dbReference type="EMBL" id="OU896713">
    <property type="protein sequence ID" value="CAH1175808.1"/>
    <property type="molecule type" value="Genomic_DNA"/>
</dbReference>
<evidence type="ECO:0000313" key="4">
    <source>
        <dbReference type="Proteomes" id="UP001153737"/>
    </source>
</evidence>
<feature type="compositionally biased region" description="Polar residues" evidence="2">
    <location>
        <begin position="1585"/>
        <end position="1600"/>
    </location>
</feature>
<feature type="region of interest" description="Disordered" evidence="2">
    <location>
        <begin position="414"/>
        <end position="488"/>
    </location>
</feature>
<feature type="compositionally biased region" description="Basic and acidic residues" evidence="2">
    <location>
        <begin position="1394"/>
        <end position="1409"/>
    </location>
</feature>
<feature type="compositionally biased region" description="Basic and acidic residues" evidence="2">
    <location>
        <begin position="290"/>
        <end position="302"/>
    </location>
</feature>
<evidence type="ECO:0000313" key="3">
    <source>
        <dbReference type="EMBL" id="CAH1175808.1"/>
    </source>
</evidence>
<feature type="compositionally biased region" description="Polar residues" evidence="2">
    <location>
        <begin position="984"/>
        <end position="999"/>
    </location>
</feature>
<feature type="compositionally biased region" description="Polar residues" evidence="2">
    <location>
        <begin position="305"/>
        <end position="314"/>
    </location>
</feature>
<feature type="compositionally biased region" description="Basic and acidic residues" evidence="2">
    <location>
        <begin position="1166"/>
        <end position="1194"/>
    </location>
</feature>
<feature type="region of interest" description="Disordered" evidence="2">
    <location>
        <begin position="1313"/>
        <end position="1333"/>
    </location>
</feature>
<keyword evidence="1" id="KW-0175">Coiled coil</keyword>
<reference evidence="3" key="1">
    <citation type="submission" date="2022-01" db="EMBL/GenBank/DDBJ databases">
        <authorList>
            <person name="King R."/>
        </authorList>
    </citation>
    <scope>NUCLEOTIDE SEQUENCE</scope>
</reference>
<feature type="region of interest" description="Disordered" evidence="2">
    <location>
        <begin position="1553"/>
        <end position="1600"/>
    </location>
</feature>
<feature type="region of interest" description="Disordered" evidence="2">
    <location>
        <begin position="1263"/>
        <end position="1297"/>
    </location>
</feature>
<feature type="compositionally biased region" description="Basic residues" evidence="2">
    <location>
        <begin position="780"/>
        <end position="794"/>
    </location>
</feature>
<dbReference type="Proteomes" id="UP001153737">
    <property type="component" value="Chromosome 7"/>
</dbReference>
<keyword evidence="4" id="KW-1185">Reference proteome</keyword>
<feature type="region of interest" description="Disordered" evidence="2">
    <location>
        <begin position="163"/>
        <end position="228"/>
    </location>
</feature>
<feature type="region of interest" description="Disordered" evidence="2">
    <location>
        <begin position="1227"/>
        <end position="1249"/>
    </location>
</feature>
<proteinExistence type="predicted"/>
<protein>
    <submittedName>
        <fullName evidence="3">Uncharacterized protein</fullName>
    </submittedName>
</protein>
<feature type="compositionally biased region" description="Low complexity" evidence="2">
    <location>
        <begin position="1091"/>
        <end position="1103"/>
    </location>
</feature>
<feature type="compositionally biased region" description="Polar residues" evidence="2">
    <location>
        <begin position="757"/>
        <end position="768"/>
    </location>
</feature>
<feature type="region of interest" description="Disordered" evidence="2">
    <location>
        <begin position="260"/>
        <end position="323"/>
    </location>
</feature>
<feature type="region of interest" description="Disordered" evidence="2">
    <location>
        <begin position="1391"/>
        <end position="1462"/>
    </location>
</feature>
<feature type="region of interest" description="Disordered" evidence="2">
    <location>
        <begin position="723"/>
        <end position="840"/>
    </location>
</feature>
<feature type="compositionally biased region" description="Polar residues" evidence="2">
    <location>
        <begin position="1410"/>
        <end position="1425"/>
    </location>
</feature>
<feature type="compositionally biased region" description="Polar residues" evidence="2">
    <location>
        <begin position="1263"/>
        <end position="1279"/>
    </location>
</feature>
<name>A0A9P0DS87_PHACE</name>
<feature type="compositionally biased region" description="Low complexity" evidence="2">
    <location>
        <begin position="268"/>
        <end position="277"/>
    </location>
</feature>
<feature type="compositionally biased region" description="Polar residues" evidence="2">
    <location>
        <begin position="450"/>
        <end position="460"/>
    </location>
</feature>
<feature type="compositionally biased region" description="Polar residues" evidence="2">
    <location>
        <begin position="418"/>
        <end position="434"/>
    </location>
</feature>
<sequence length="1600" mass="178805">MSINVHVTGNPISIKRGKMVTTDLDQTKKEFDKRRLMRLEQVRQQSKDIAEDVRNKVRREKSKQMKQIEKEGEAKLKNWQNRKLLELQTQYEEALNEFGLAHHQADVIRNESELIAQHREANETISQERGKVAMTKAQQRKNEEKLKKNTTVDRKKIIRNLEDTRSAMVSKMSKNKPQQDESHIRRKKPRASADINITIPDSDSTSQSQIEGNDVQEPSSSCDCTDVSEYQSMPQGAFERSDYVSRGPSSDLLRNHQKTHQYVSQDVPPQSRKSSSPPRRKSPKRNKTPTLEEHHLPPEYKSHSKSPPCQQKSAYSPPRDTRISERIKRRELMTSQTDYCATVAETQPIPYVESNTKIQDAIDARVYKKTGSRGCDPACSCGISHEGVEMDERLNISPHPDCICRKNFKKYQPEKDTQATQTSQNELGKQSQQFEEIPRKPTVKLKSSHVDNNLSRNSQVYEGLPEKPPARLKSSSKGDNLSSQGTKISTETSKVQFYDHPNRFQYEKNLPRASYVERVPSGSLQAMPNEVSEAEWSEQIKKRDKEAQLRGKQALDKERIRKHYEEMMKKLPLLQKKERIGEIFNDKPEYHMSEERLKEKERIRQNHLENAFNKRIPNLKPVPVTLPKVPAAREDPRMLESGSVQSLNVAEWDVDFQEPKTFTAQEVQEIVKAFTDQRPEDRQAKLKELLRHLKLQREQLIEEIRALPQDDSVDELLNDLRSFAEEEEEGRQGGKGGRRGRDKAGQKRYREEKDTSAESSLDGSSSNMAGREKKIGAGKSPRKKAKMKKSRRRVLVLQNTSTQTTPKQLAKPPGSPSTDSSEPRAKTTEPQPETSEKLCDRLHVPCDCDKENGKEPSQELCQILIKLREDDEPDVVVTSREAKSVGVGTEGSPGGSKEAPPGGFKEAPPVVKARVRKEKQPSKPPTKQPTTESSRSTSKTWKDQLSKNSMSTTSTSYFSPPDLQKTRDSRKSSLHHLRRKPQQEELSSAYNESRYSEGTPSEKPRDSRISEYIEKLLGMARGSIENLSVSASDVQTPSQSVIEMESNNPGVPGTIYDILKAFPFKISDIAEGLSYSPELSPAPPNTSVALSISGEGSSRSNSGILINSRSNSGILVSGRDGSRDSVLAQYADITDSCSKRIEALAAMIQQLRQEKIQMLQVPTTESKSKPDSPVLSDRDFSTRYLDLPEQKEMSRSTSSSSLDEEEIYKRLMEIDLSLAKKLRHFRTTEKDTAGTSSSSRKDPSSLSNTNDELFDRLQRLKQSAPPSNTLPSTPSQNHAFVQPSAPPSKTLPSTSSQNHAFVPFLSDIPKLPKFEATPNGAAANGKRPPPSKGLAVARRFNENISIVPHELSTIAEADSQLSTKIGSNGPSPKASLSFSELKDIDLVLIPPQKPGERVTGELQKIEDTSSPKLVSSSLDESAGKTSSSRREQSSSSRTMKTAEESSSLRGLTRESSSSGDDLENIESMLKSIGMEWAIPTLHKTQEALALTSSSSSDLSAKRRRNASSESEVSLREMLRQQLLSKISSSTLKTDGSPVSLLGEFSDLSAIHGANSSLDKERQRTSTPVTTSKSDSKSKLVFSGDSDLSSVRNEPTGSKKS</sequence>
<feature type="region of interest" description="Disordered" evidence="2">
    <location>
        <begin position="1078"/>
        <end position="1104"/>
    </location>
</feature>
<feature type="region of interest" description="Disordered" evidence="2">
    <location>
        <begin position="1160"/>
        <end position="1204"/>
    </location>
</feature>
<feature type="compositionally biased region" description="Polar residues" evidence="2">
    <location>
        <begin position="473"/>
        <end position="488"/>
    </location>
</feature>
<feature type="region of interest" description="Disordered" evidence="2">
    <location>
        <begin position="233"/>
        <end position="252"/>
    </location>
</feature>